<sequence length="312" mass="34042">MSQGMLAESVPFFRAAEHRSCDAIPAAGQRRNPFMVAIGSSCGVQGAAGGTSPLFISSLTPAVCQRSKTCSLPTAHRHLFARSAAPRRPTEQHCGGSRRSSWRTHLSQLLSEEQISRWKLRCEEQEARVEIALAKSSWWLLFPHIDVTAGRSAREQGDEPLGYGTLSRPHLPRSELVCAATDEAHSWGAGRRRIKTKRQCSSGYSTGRQKHPSSETQNTASVPTSLYVRDSDLLRALQRAEARIKQLEAGIMLQTLVPGSKENTMGAPSPTRAKTPAAAPLGAIHPFVPLSPRLETLQKPLNTPPHAHVSHF</sequence>
<dbReference type="VEuPathDB" id="TriTrypDB:LtaPh_1608801"/>
<keyword evidence="3" id="KW-1185">Reference proteome</keyword>
<accession>A0A640KI62</accession>
<dbReference type="EMBL" id="BLBS01000020">
    <property type="protein sequence ID" value="GET87447.1"/>
    <property type="molecule type" value="Genomic_DNA"/>
</dbReference>
<feature type="region of interest" description="Disordered" evidence="1">
    <location>
        <begin position="198"/>
        <end position="223"/>
    </location>
</feature>
<dbReference type="Proteomes" id="UP000419144">
    <property type="component" value="Unassembled WGS sequence"/>
</dbReference>
<dbReference type="AlphaFoldDB" id="A0A640KI62"/>
<protein>
    <submittedName>
        <fullName evidence="2">Uncharacterized protein</fullName>
    </submittedName>
</protein>
<evidence type="ECO:0000313" key="2">
    <source>
        <dbReference type="EMBL" id="GET87447.1"/>
    </source>
</evidence>
<evidence type="ECO:0000313" key="3">
    <source>
        <dbReference type="Proteomes" id="UP000419144"/>
    </source>
</evidence>
<evidence type="ECO:0000256" key="1">
    <source>
        <dbReference type="SAM" id="MobiDB-lite"/>
    </source>
</evidence>
<organism evidence="2 3">
    <name type="scientific">Leishmania tarentolae</name>
    <name type="common">Sauroleishmania tarentolae</name>
    <dbReference type="NCBI Taxonomy" id="5689"/>
    <lineage>
        <taxon>Eukaryota</taxon>
        <taxon>Discoba</taxon>
        <taxon>Euglenozoa</taxon>
        <taxon>Kinetoplastea</taxon>
        <taxon>Metakinetoplastina</taxon>
        <taxon>Trypanosomatida</taxon>
        <taxon>Trypanosomatidae</taxon>
        <taxon>Leishmaniinae</taxon>
        <taxon>Leishmania</taxon>
        <taxon>lizard Leishmania</taxon>
    </lineage>
</organism>
<dbReference type="OrthoDB" id="261212at2759"/>
<name>A0A640KI62_LEITA</name>
<comment type="caution">
    <text evidence="2">The sequence shown here is derived from an EMBL/GenBank/DDBJ whole genome shotgun (WGS) entry which is preliminary data.</text>
</comment>
<feature type="compositionally biased region" description="Polar residues" evidence="1">
    <location>
        <begin position="214"/>
        <end position="223"/>
    </location>
</feature>
<proteinExistence type="predicted"/>
<reference evidence="2" key="1">
    <citation type="submission" date="2019-11" db="EMBL/GenBank/DDBJ databases">
        <title>Leishmania tarentolae CDS.</title>
        <authorList>
            <person name="Goto Y."/>
            <person name="Yamagishi J."/>
        </authorList>
    </citation>
    <scope>NUCLEOTIDE SEQUENCE [LARGE SCALE GENOMIC DNA]</scope>
    <source>
        <strain evidence="2">Parrot Tar II</strain>
    </source>
</reference>
<gene>
    <name evidence="2" type="ORF">LtaPh_1608801</name>
</gene>